<gene>
    <name evidence="9" type="ORF">ACFFH7_30775</name>
</gene>
<accession>A0ABV6N052</accession>
<comment type="caution">
    <text evidence="9">The sequence shown here is derived from an EMBL/GenBank/DDBJ whole genome shotgun (WGS) entry which is preliminary data.</text>
</comment>
<feature type="transmembrane region" description="Helical" evidence="8">
    <location>
        <begin position="281"/>
        <end position="300"/>
    </location>
</feature>
<evidence type="ECO:0000313" key="10">
    <source>
        <dbReference type="Proteomes" id="UP001589810"/>
    </source>
</evidence>
<feature type="transmembrane region" description="Helical" evidence="8">
    <location>
        <begin position="136"/>
        <end position="155"/>
    </location>
</feature>
<dbReference type="EMBL" id="JBHLUD010000011">
    <property type="protein sequence ID" value="MFC0545935.1"/>
    <property type="molecule type" value="Genomic_DNA"/>
</dbReference>
<evidence type="ECO:0000256" key="3">
    <source>
        <dbReference type="ARBA" id="ARBA00022679"/>
    </source>
</evidence>
<comment type="subcellular location">
    <subcellularLocation>
        <location evidence="1">Cell membrane</location>
        <topology evidence="1">Multi-pass membrane protein</topology>
    </subcellularLocation>
</comment>
<feature type="transmembrane region" description="Helical" evidence="8">
    <location>
        <begin position="113"/>
        <end position="130"/>
    </location>
</feature>
<evidence type="ECO:0000256" key="1">
    <source>
        <dbReference type="ARBA" id="ARBA00004651"/>
    </source>
</evidence>
<comment type="similarity">
    <text evidence="7">Belongs to the glycosyltransferase 87 family.</text>
</comment>
<feature type="transmembrane region" description="Helical" evidence="8">
    <location>
        <begin position="74"/>
        <end position="106"/>
    </location>
</feature>
<proteinExistence type="inferred from homology"/>
<reference evidence="9 10" key="1">
    <citation type="submission" date="2024-09" db="EMBL/GenBank/DDBJ databases">
        <authorList>
            <person name="Sun Q."/>
            <person name="Mori K."/>
        </authorList>
    </citation>
    <scope>NUCLEOTIDE SEQUENCE [LARGE SCALE GENOMIC DNA]</scope>
    <source>
        <strain evidence="9 10">TBRC 1432</strain>
    </source>
</reference>
<dbReference type="InterPro" id="IPR018584">
    <property type="entry name" value="GT87"/>
</dbReference>
<feature type="transmembrane region" description="Helical" evidence="8">
    <location>
        <begin position="255"/>
        <end position="275"/>
    </location>
</feature>
<feature type="transmembrane region" description="Helical" evidence="8">
    <location>
        <begin position="193"/>
        <end position="211"/>
    </location>
</feature>
<name>A0ABV6N052_9PSEU</name>
<evidence type="ECO:0000256" key="5">
    <source>
        <dbReference type="ARBA" id="ARBA00022989"/>
    </source>
</evidence>
<evidence type="ECO:0000256" key="7">
    <source>
        <dbReference type="ARBA" id="ARBA00024033"/>
    </source>
</evidence>
<keyword evidence="10" id="KW-1185">Reference proteome</keyword>
<keyword evidence="4 8" id="KW-0812">Transmembrane</keyword>
<keyword evidence="3" id="KW-0808">Transferase</keyword>
<feature type="transmembrane region" description="Helical" evidence="8">
    <location>
        <begin position="321"/>
        <end position="343"/>
    </location>
</feature>
<feature type="transmembrane region" description="Helical" evidence="8">
    <location>
        <begin position="162"/>
        <end position="187"/>
    </location>
</feature>
<feature type="transmembrane region" description="Helical" evidence="8">
    <location>
        <begin position="363"/>
        <end position="384"/>
    </location>
</feature>
<dbReference type="Pfam" id="PF09594">
    <property type="entry name" value="GT87"/>
    <property type="match status" value="1"/>
</dbReference>
<organism evidence="9 10">
    <name type="scientific">Kutzneria chonburiensis</name>
    <dbReference type="NCBI Taxonomy" id="1483604"/>
    <lineage>
        <taxon>Bacteria</taxon>
        <taxon>Bacillati</taxon>
        <taxon>Actinomycetota</taxon>
        <taxon>Actinomycetes</taxon>
        <taxon>Pseudonocardiales</taxon>
        <taxon>Pseudonocardiaceae</taxon>
        <taxon>Kutzneria</taxon>
    </lineage>
</organism>
<evidence type="ECO:0000313" key="9">
    <source>
        <dbReference type="EMBL" id="MFC0545935.1"/>
    </source>
</evidence>
<evidence type="ECO:0000256" key="6">
    <source>
        <dbReference type="ARBA" id="ARBA00023136"/>
    </source>
</evidence>
<feature type="transmembrane region" description="Helical" evidence="8">
    <location>
        <begin position="12"/>
        <end position="34"/>
    </location>
</feature>
<keyword evidence="6 8" id="KW-0472">Membrane</keyword>
<evidence type="ECO:0000256" key="8">
    <source>
        <dbReference type="SAM" id="Phobius"/>
    </source>
</evidence>
<sequence>MLLRIDPVQRWLAANARTIFAVGLGAALLMGALWPGGGLIDMQVYQAGAQTWLHGGPLYSHPVLGPMEFTYPPIAAVLFLPLAVLPLPVLGVLWVAGNLGLLWLIIRRCQERVGLPPELALVFAVAALWLEPVRTTLLLGQINLVLLALVVFDLCRNKRSKWAGVGVGLAAAVKLTPLLFVVYLVFARRFREAAVAMATFVATVVIGLLIVPEAAHYWLGGVFGDSTRVGPVLNWSNQSLHGMLARVLGEPQSKLPWLAVAGVVALAGTFLAGLADRRGDRVLAIGLAGLTACAVSPFSWEHHWVWFLPVIIGLAGKRIGWWAPGLVFLAALAMPTELVPVDFIHGMPTGFISWDRLSGPIEFFVRNMYPTVLVALLIGIGMRYGRQRLAGSRRSAERVQPA</sequence>
<keyword evidence="5 8" id="KW-1133">Transmembrane helix</keyword>
<dbReference type="RefSeq" id="WP_273943529.1">
    <property type="nucleotide sequence ID" value="NZ_CP097263.1"/>
</dbReference>
<evidence type="ECO:0000256" key="4">
    <source>
        <dbReference type="ARBA" id="ARBA00022692"/>
    </source>
</evidence>
<protein>
    <submittedName>
        <fullName evidence="9">Glycosyltransferase 87 family protein</fullName>
    </submittedName>
</protein>
<dbReference type="Proteomes" id="UP001589810">
    <property type="component" value="Unassembled WGS sequence"/>
</dbReference>
<keyword evidence="2" id="KW-1003">Cell membrane</keyword>
<evidence type="ECO:0000256" key="2">
    <source>
        <dbReference type="ARBA" id="ARBA00022475"/>
    </source>
</evidence>